<dbReference type="InterPro" id="IPR003869">
    <property type="entry name" value="Polysac_CapD-like"/>
</dbReference>
<dbReference type="SUPFAM" id="SSF53335">
    <property type="entry name" value="S-adenosyl-L-methionine-dependent methyltransferases"/>
    <property type="match status" value="1"/>
</dbReference>
<reference evidence="5" key="2">
    <citation type="journal article" date="2021" name="PeerJ">
        <title>Extensive microbial diversity within the chicken gut microbiome revealed by metagenomics and culture.</title>
        <authorList>
            <person name="Gilroy R."/>
            <person name="Ravi A."/>
            <person name="Getino M."/>
            <person name="Pursley I."/>
            <person name="Horton D.L."/>
            <person name="Alikhan N.F."/>
            <person name="Baker D."/>
            <person name="Gharbi K."/>
            <person name="Hall N."/>
            <person name="Watson M."/>
            <person name="Adriaenssens E.M."/>
            <person name="Foster-Nyarko E."/>
            <person name="Jarju S."/>
            <person name="Secka A."/>
            <person name="Antonio M."/>
            <person name="Oren A."/>
            <person name="Chaudhuri R.R."/>
            <person name="La Ragione R."/>
            <person name="Hildebrand F."/>
            <person name="Pallen M.J."/>
        </authorList>
    </citation>
    <scope>NUCLEOTIDE SEQUENCE</scope>
    <source>
        <strain evidence="5">9366</strain>
    </source>
</reference>
<keyword evidence="3" id="KW-0472">Membrane</keyword>
<dbReference type="EMBL" id="DVNJ01000024">
    <property type="protein sequence ID" value="HIU63021.1"/>
    <property type="molecule type" value="Genomic_DNA"/>
</dbReference>
<evidence type="ECO:0000313" key="5">
    <source>
        <dbReference type="EMBL" id="HIU63021.1"/>
    </source>
</evidence>
<sequence>MRTLREWVLAAADMLMVAAVFFATAVLTQTYVIDAHGSEYVLSILVSTPIVVVCFFVSFVLFKVSKVVWRFARVKEYIRIVGACLVGTLLFAGVDQLAHFVSSKDFVVGDVYRGYPVYIVMAFSTTMSVTLMHLIYEMLYSYWSPRIKMSERKRTMIVGAGSTGSTVVEELSRKNSIYIPVCLVDDDMEKQGRTIDNVPIVGSTQEIPRLVTKYSISTIIFAIPSISAQARKSMLATCMSTGCQVKVLPYISELVGTSDMVSQIRDINIADLLGRPQITFVDKGVSSYIENKVCMITGGGGSIGSELVRQIVKYHPEKVVIVDVYENSAYEIQQEILRTYGADYPIRVEIASITDRDKMDELFTEHMPKIVFHAAAHKHVPLMETNPEEACKNNIFGTLNVAQMADKHGVEKFVMISTDKAVNPTNVMGATKRCCEEIVQMMAQSGSKTEFAAVRFGNVLGSNGSVIPLFKEQIKNGGPVTVTHPDIIRYFMTIPEAVSLVLQAGTFAKGGEIFVLNMGEPVKILTLAENLITMMGYTPYKDIEIKFTGLRPGEKLFEELLMKEEGLQKTPNEKIFIGKQVKIDRAWLLEQLEKMRAICATNDKEAVVEQLKVLVPTFNHDKSYLRAIGGSQKVVTSGESAGTGVIGSKPAPESESGEKVKVKKSSGGEKAEAGAKKPAPEKKKAAKAGEKKASAKKAAKEEKK</sequence>
<dbReference type="PANTHER" id="PTHR43318">
    <property type="entry name" value="UDP-N-ACETYLGLUCOSAMINE 4,6-DEHYDRATASE"/>
    <property type="match status" value="1"/>
</dbReference>
<dbReference type="Pfam" id="PF02719">
    <property type="entry name" value="Polysacc_synt_2"/>
    <property type="match status" value="1"/>
</dbReference>
<dbReference type="Proteomes" id="UP000824145">
    <property type="component" value="Unassembled WGS sequence"/>
</dbReference>
<dbReference type="InterPro" id="IPR036291">
    <property type="entry name" value="NAD(P)-bd_dom_sf"/>
</dbReference>
<dbReference type="Pfam" id="PF13727">
    <property type="entry name" value="CoA_binding_3"/>
    <property type="match status" value="1"/>
</dbReference>
<feature type="region of interest" description="Disordered" evidence="2">
    <location>
        <begin position="636"/>
        <end position="704"/>
    </location>
</feature>
<keyword evidence="3" id="KW-0812">Transmembrane</keyword>
<protein>
    <submittedName>
        <fullName evidence="5">Polysaccharide biosynthesis protein</fullName>
    </submittedName>
</protein>
<feature type="transmembrane region" description="Helical" evidence="3">
    <location>
        <begin position="118"/>
        <end position="143"/>
    </location>
</feature>
<name>A0A9D1SK03_9FIRM</name>
<gene>
    <name evidence="5" type="ORF">IAB07_04580</name>
</gene>
<dbReference type="InterPro" id="IPR029063">
    <property type="entry name" value="SAM-dependent_MTases_sf"/>
</dbReference>
<accession>A0A9D1SK03</accession>
<feature type="domain" description="Polysaccharide biosynthesis protein CapD-like" evidence="4">
    <location>
        <begin position="295"/>
        <end position="578"/>
    </location>
</feature>
<proteinExistence type="inferred from homology"/>
<dbReference type="InterPro" id="IPR051203">
    <property type="entry name" value="Polysaccharide_Synthase-Rel"/>
</dbReference>
<comment type="similarity">
    <text evidence="1">Belongs to the polysaccharide synthase family.</text>
</comment>
<feature type="transmembrane region" description="Helical" evidence="3">
    <location>
        <begin position="40"/>
        <end position="65"/>
    </location>
</feature>
<evidence type="ECO:0000256" key="3">
    <source>
        <dbReference type="SAM" id="Phobius"/>
    </source>
</evidence>
<reference evidence="5" key="1">
    <citation type="submission" date="2020-10" db="EMBL/GenBank/DDBJ databases">
        <authorList>
            <person name="Gilroy R."/>
        </authorList>
    </citation>
    <scope>NUCLEOTIDE SEQUENCE</scope>
    <source>
        <strain evidence="5">9366</strain>
    </source>
</reference>
<evidence type="ECO:0000256" key="1">
    <source>
        <dbReference type="ARBA" id="ARBA00007430"/>
    </source>
</evidence>
<evidence type="ECO:0000256" key="2">
    <source>
        <dbReference type="SAM" id="MobiDB-lite"/>
    </source>
</evidence>
<comment type="caution">
    <text evidence="5">The sequence shown here is derived from an EMBL/GenBank/DDBJ whole genome shotgun (WGS) entry which is preliminary data.</text>
</comment>
<dbReference type="AlphaFoldDB" id="A0A9D1SK03"/>
<dbReference type="PANTHER" id="PTHR43318:SF1">
    <property type="entry name" value="POLYSACCHARIDE BIOSYNTHESIS PROTEIN EPSC-RELATED"/>
    <property type="match status" value="1"/>
</dbReference>
<dbReference type="SUPFAM" id="SSF51735">
    <property type="entry name" value="NAD(P)-binding Rossmann-fold domains"/>
    <property type="match status" value="1"/>
</dbReference>
<feature type="transmembrane region" description="Helical" evidence="3">
    <location>
        <begin position="7"/>
        <end position="28"/>
    </location>
</feature>
<keyword evidence="3" id="KW-1133">Transmembrane helix</keyword>
<evidence type="ECO:0000313" key="6">
    <source>
        <dbReference type="Proteomes" id="UP000824145"/>
    </source>
</evidence>
<feature type="transmembrane region" description="Helical" evidence="3">
    <location>
        <begin position="77"/>
        <end position="98"/>
    </location>
</feature>
<organism evidence="5 6">
    <name type="scientific">Candidatus Caccalectryoclostridium excrementigallinarum</name>
    <dbReference type="NCBI Taxonomy" id="2840710"/>
    <lineage>
        <taxon>Bacteria</taxon>
        <taxon>Bacillati</taxon>
        <taxon>Bacillota</taxon>
        <taxon>Clostridia</taxon>
        <taxon>Christensenellales</taxon>
        <taxon>Christensenellaceae</taxon>
        <taxon>Christensenellaceae incertae sedis</taxon>
        <taxon>Candidatus Caccalectryoclostridium</taxon>
    </lineage>
</organism>
<dbReference type="CDD" id="cd05237">
    <property type="entry name" value="UDP_invert_4-6DH_SDR_e"/>
    <property type="match status" value="1"/>
</dbReference>
<evidence type="ECO:0000259" key="4">
    <source>
        <dbReference type="Pfam" id="PF02719"/>
    </source>
</evidence>
<dbReference type="Gene3D" id="3.40.50.720">
    <property type="entry name" value="NAD(P)-binding Rossmann-like Domain"/>
    <property type="match status" value="2"/>
</dbReference>
<feature type="compositionally biased region" description="Basic and acidic residues" evidence="2">
    <location>
        <begin position="656"/>
        <end position="704"/>
    </location>
</feature>